<sequence length="247" mass="27192">MQVYLPLLLPTPGLRIATDQSKVHDINVLLIDLDHYCQLWARPRIQTPPWSIIYYAEEGLPQTAEGKSPKKFIASAGTYANLVRQARSKQKIMDKMEAAGLDDKVETGIQSRQAPTASQSSVKVNARTSGPYERPFFLHPAGFLNDLHQSLTVLQSSAMEMDEQAGDGGILELCERKLALNHSPALSHTTTKNHVRHQHRIDGVGRKGIATRHAPTSKQYEDAVVGNCVGKAHLVKATSPFEVPPSD</sequence>
<keyword evidence="2" id="KW-1185">Reference proteome</keyword>
<name>A0A8H4R691_9AGAR</name>
<accession>A0A8H4R691</accession>
<comment type="caution">
    <text evidence="1">The sequence shown here is derived from an EMBL/GenBank/DDBJ whole genome shotgun (WGS) entry which is preliminary data.</text>
</comment>
<protein>
    <submittedName>
        <fullName evidence="1">Uncharacterized protein</fullName>
    </submittedName>
</protein>
<gene>
    <name evidence="1" type="ORF">D9613_001273</name>
</gene>
<organism evidence="1 2">
    <name type="scientific">Agrocybe pediades</name>
    <dbReference type="NCBI Taxonomy" id="84607"/>
    <lineage>
        <taxon>Eukaryota</taxon>
        <taxon>Fungi</taxon>
        <taxon>Dikarya</taxon>
        <taxon>Basidiomycota</taxon>
        <taxon>Agaricomycotina</taxon>
        <taxon>Agaricomycetes</taxon>
        <taxon>Agaricomycetidae</taxon>
        <taxon>Agaricales</taxon>
        <taxon>Agaricineae</taxon>
        <taxon>Strophariaceae</taxon>
        <taxon>Agrocybe</taxon>
    </lineage>
</organism>
<evidence type="ECO:0000313" key="1">
    <source>
        <dbReference type="EMBL" id="KAF4623506.1"/>
    </source>
</evidence>
<reference evidence="1 2" key="1">
    <citation type="submission" date="2019-12" db="EMBL/GenBank/DDBJ databases">
        <authorList>
            <person name="Floudas D."/>
            <person name="Bentzer J."/>
            <person name="Ahren D."/>
            <person name="Johansson T."/>
            <person name="Persson P."/>
            <person name="Tunlid A."/>
        </authorList>
    </citation>
    <scope>NUCLEOTIDE SEQUENCE [LARGE SCALE GENOMIC DNA]</scope>
    <source>
        <strain evidence="1 2">CBS 102.39</strain>
    </source>
</reference>
<dbReference type="AlphaFoldDB" id="A0A8H4R691"/>
<evidence type="ECO:0000313" key="2">
    <source>
        <dbReference type="Proteomes" id="UP000521872"/>
    </source>
</evidence>
<dbReference type="Proteomes" id="UP000521872">
    <property type="component" value="Unassembled WGS sequence"/>
</dbReference>
<proteinExistence type="predicted"/>
<dbReference type="EMBL" id="JAACJL010000001">
    <property type="protein sequence ID" value="KAF4623506.1"/>
    <property type="molecule type" value="Genomic_DNA"/>
</dbReference>